<comment type="caution">
    <text evidence="9">The sequence shown here is derived from an EMBL/GenBank/DDBJ whole genome shotgun (WGS) entry which is preliminary data.</text>
</comment>
<feature type="transmembrane region" description="Helical" evidence="7">
    <location>
        <begin position="576"/>
        <end position="597"/>
    </location>
</feature>
<gene>
    <name evidence="9" type="ORF">BASA50_000378</name>
</gene>
<evidence type="ECO:0000313" key="9">
    <source>
        <dbReference type="EMBL" id="KAH6586666.1"/>
    </source>
</evidence>
<feature type="transmembrane region" description="Helical" evidence="7">
    <location>
        <begin position="374"/>
        <end position="392"/>
    </location>
</feature>
<evidence type="ECO:0000256" key="6">
    <source>
        <dbReference type="SAM" id="MobiDB-lite"/>
    </source>
</evidence>
<sequence length="1146" mass="126859">MPAPLLNEYKAAFVARRFLTTLSGGPSLAPADTPKIHVVLVVGMSCMTLFMPFIGAGIVLYSSGEAGCALGALPSTLYGEIEPGLIGPPISSAFDFVFNRSMPSKVDGQKYIRFFKGIFAGVFSCASLAYLVPSHIASSFGTIGISNIGLWVAYTTSWIACSMAHWSLVGPKPSEFNTYQTEDLYHIDDFSRAVHVSILLVLWGIETAQPSLINISTGVALVFALLPIIWPLGFLPSARVLFVKLIELGHTLVLGGPALISTTRMGVVLFGISIPVAVSTVVCIYMGVPNIAIVVAALGGCISSSRVYVDTFSISTSRISPLPLLTCSQKTNLKPSIYYEVLCEWAHLLSRLILTTMIVAVVIFMAPVAPSTQIHPLLMLFFWVVCTGVLILKATREMQQIYIPSICPIFRNPLRRFPVFRRVLDTLGCFHLSVYHLVPLASVGWISSAIIGAPEMSGSNISLVVNSAESLKWVWYAITMSRCLTLTWHRSEETAIDICIVSIVSTIVHGGSLSGTCRGQGVYNTEIRWCALDLGTQLLLVSFVRNTVRRLRFKTTSWILGVKHFLMNKKQRHPSWMFWIIPIGIISPISILVSAILDTPTMSFLGLPLLIVGFPRPVRMWASIDREYSSGQESAIYSTMAPSLMHSVSHLISRGAIPAICPGDMLLARIESRLLLLRGIETWFEGVSVIITGTELEPTSCHALEGAEVDFILDNALVFDGTNKDVWLNRNVMHTLLPVGMATATSYVESKMTTTGILDNPDILAALPSTLFKVLVFSLMRKMNHSDLTAYHNTPVSRNLLQTALGQFPHKWFEYLKKSAGSQFYHNGFSRSASQADRSTFDEMFKVICVACYIILLGKTTSNIDKYTMSTSALFDMYAGSLPYSVNSECRSWWVHPLRIPLRKVCIQAMRYAVKLLLDNAIHGHVVSEHAKLEEQLDHLAQDWVVTMDTTRQMALETDPTEPLKTWQKGIEAGIPNFFGLFKLPGGPISVRMLVKRPECAVRLGIINGEAVRGIWSNLVFELLYLTNDDDERYSIQAHELLLRNLTVQAAPPPFGYPLWVSAARLGRSGLSDLAEYLWRRKQTRSIHNSVGRSQEQDTQRFITQQQTYIDVLSESPDGTQMSTASRQARVFPEVGQQQYRQGSNK</sequence>
<dbReference type="Proteomes" id="UP001648503">
    <property type="component" value="Unassembled WGS sequence"/>
</dbReference>
<feature type="transmembrane region" description="Helical" evidence="7">
    <location>
        <begin position="144"/>
        <end position="169"/>
    </location>
</feature>
<proteinExistence type="inferred from homology"/>
<dbReference type="InterPro" id="IPR007735">
    <property type="entry name" value="Pecanex_C"/>
</dbReference>
<keyword evidence="4 7" id="KW-1133">Transmembrane helix</keyword>
<evidence type="ECO:0000256" key="1">
    <source>
        <dbReference type="ARBA" id="ARBA00004141"/>
    </source>
</evidence>
<evidence type="ECO:0000256" key="2">
    <source>
        <dbReference type="ARBA" id="ARBA00010170"/>
    </source>
</evidence>
<feature type="compositionally biased region" description="Polar residues" evidence="6">
    <location>
        <begin position="1117"/>
        <end position="1127"/>
    </location>
</feature>
<name>A0ABQ8EUR0_9FUNG</name>
<accession>A0ABQ8EUR0</accession>
<evidence type="ECO:0000256" key="3">
    <source>
        <dbReference type="ARBA" id="ARBA00022692"/>
    </source>
</evidence>
<feature type="transmembrane region" description="Helical" evidence="7">
    <location>
        <begin position="348"/>
        <end position="368"/>
    </location>
</feature>
<feature type="transmembrane region" description="Helical" evidence="7">
    <location>
        <begin position="38"/>
        <end position="61"/>
    </location>
</feature>
<keyword evidence="10" id="KW-1185">Reference proteome</keyword>
<dbReference type="PANTHER" id="PTHR12372">
    <property type="entry name" value="PECANEX"/>
    <property type="match status" value="1"/>
</dbReference>
<keyword evidence="5 7" id="KW-0472">Membrane</keyword>
<organism evidence="9 10">
    <name type="scientific">Batrachochytrium salamandrivorans</name>
    <dbReference type="NCBI Taxonomy" id="1357716"/>
    <lineage>
        <taxon>Eukaryota</taxon>
        <taxon>Fungi</taxon>
        <taxon>Fungi incertae sedis</taxon>
        <taxon>Chytridiomycota</taxon>
        <taxon>Chytridiomycota incertae sedis</taxon>
        <taxon>Chytridiomycetes</taxon>
        <taxon>Rhizophydiales</taxon>
        <taxon>Rhizophydiales incertae sedis</taxon>
        <taxon>Batrachochytrium</taxon>
    </lineage>
</organism>
<evidence type="ECO:0000313" key="10">
    <source>
        <dbReference type="Proteomes" id="UP001648503"/>
    </source>
</evidence>
<feature type="transmembrane region" description="Helical" evidence="7">
    <location>
        <begin position="291"/>
        <end position="309"/>
    </location>
</feature>
<evidence type="ECO:0000256" key="5">
    <source>
        <dbReference type="ARBA" id="ARBA00023136"/>
    </source>
</evidence>
<dbReference type="Pfam" id="PF05041">
    <property type="entry name" value="Pecanex_C"/>
    <property type="match status" value="1"/>
</dbReference>
<dbReference type="InterPro" id="IPR039797">
    <property type="entry name" value="Pecanex"/>
</dbReference>
<feature type="region of interest" description="Disordered" evidence="6">
    <location>
        <begin position="1116"/>
        <end position="1146"/>
    </location>
</feature>
<dbReference type="EMBL" id="JAFCIX010000572">
    <property type="protein sequence ID" value="KAH6586666.1"/>
    <property type="molecule type" value="Genomic_DNA"/>
</dbReference>
<reference evidence="9 10" key="1">
    <citation type="submission" date="2021-02" db="EMBL/GenBank/DDBJ databases">
        <title>Variation within the Batrachochytrium salamandrivorans European outbreak.</title>
        <authorList>
            <person name="Kelly M."/>
            <person name="Pasmans F."/>
            <person name="Shea T.P."/>
            <person name="Munoz J.F."/>
            <person name="Carranza S."/>
            <person name="Cuomo C.A."/>
            <person name="Martel A."/>
        </authorList>
    </citation>
    <scope>NUCLEOTIDE SEQUENCE [LARGE SCALE GENOMIC DNA]</scope>
    <source>
        <strain evidence="9 10">AMFP18/2</strain>
    </source>
</reference>
<feature type="transmembrane region" description="Helical" evidence="7">
    <location>
        <begin position="212"/>
        <end position="235"/>
    </location>
</feature>
<feature type="domain" description="Pecanex C-terminal" evidence="8">
    <location>
        <begin position="843"/>
        <end position="1063"/>
    </location>
</feature>
<comment type="subcellular location">
    <subcellularLocation>
        <location evidence="1">Membrane</location>
        <topology evidence="1">Multi-pass membrane protein</topology>
    </subcellularLocation>
</comment>
<dbReference type="PANTHER" id="PTHR12372:SF6">
    <property type="entry name" value="PECANEX-LIKE PROTEIN 4"/>
    <property type="match status" value="1"/>
</dbReference>
<evidence type="ECO:0000256" key="4">
    <source>
        <dbReference type="ARBA" id="ARBA00022989"/>
    </source>
</evidence>
<feature type="transmembrane region" description="Helical" evidence="7">
    <location>
        <begin position="111"/>
        <end position="132"/>
    </location>
</feature>
<evidence type="ECO:0000256" key="7">
    <source>
        <dbReference type="SAM" id="Phobius"/>
    </source>
</evidence>
<feature type="transmembrane region" description="Helical" evidence="7">
    <location>
        <begin position="241"/>
        <end position="260"/>
    </location>
</feature>
<comment type="similarity">
    <text evidence="2">Belongs to the pecanex family.</text>
</comment>
<keyword evidence="3 7" id="KW-0812">Transmembrane</keyword>
<evidence type="ECO:0000259" key="8">
    <source>
        <dbReference type="Pfam" id="PF05041"/>
    </source>
</evidence>
<feature type="compositionally biased region" description="Polar residues" evidence="6">
    <location>
        <begin position="1136"/>
        <end position="1146"/>
    </location>
</feature>
<protein>
    <recommendedName>
        <fullName evidence="8">Pecanex C-terminal domain-containing protein</fullName>
    </recommendedName>
</protein>
<feature type="transmembrane region" description="Helical" evidence="7">
    <location>
        <begin position="267"/>
        <end position="285"/>
    </location>
</feature>